<dbReference type="PRINTS" id="PR01995">
    <property type="entry name" value="UPF0595"/>
</dbReference>
<reference evidence="6" key="1">
    <citation type="journal article" date="2023" name="Insect Mol. Biol.">
        <title>Genome sequencing provides insights into the evolution of gene families encoding plant cell wall-degrading enzymes in longhorned beetles.</title>
        <authorList>
            <person name="Shin N.R."/>
            <person name="Okamura Y."/>
            <person name="Kirsch R."/>
            <person name="Pauchet Y."/>
        </authorList>
    </citation>
    <scope>NUCLEOTIDE SEQUENCE</scope>
    <source>
        <strain evidence="6">AMC_N1</strain>
    </source>
</reference>
<proteinExistence type="predicted"/>
<evidence type="ECO:0000259" key="4">
    <source>
        <dbReference type="Pfam" id="PF10170"/>
    </source>
</evidence>
<sequence length="547" mass="62552">MVLKLLAKTISEVELWRLVAAKRSNMVYRCLDILKMLQLRIISRLHPLRRYSTNQPVRNILENLQTRSLIRVAGNEVSEFLQGLITNDIHHLSQHNSGSMYTIFLNTKGRVLYDAILYKTDESNSFFIECDKEATETLQKHLKMFRVRRKVDITSLENQYLIYSLFDANSIDVDYIEKHRTNLAERIVPCNKLKSTLPETSTVTKIYKDLFIFKDPRVVELGSRIIAKVDVDVKGQVKELVDIVDTPEPQENYKTFRYKLGVGEGLKDLPQGNCFPLECNCDYLHGISFHKGCYIGQELTARTYHTGVVRKRLMPLYFKENPTKIITDIISHDNINLGKLRGVEGNVGLALLRISKVLELGEINIGNHVAKVKRPVWWPVEAPKEKMSVEHGNVMEVKTGSENNKTEVKPEIDVKTESAPTDISKKEEDTNAAEEVKYFQCASCPFKEKYEYFGRNPTQLKNYILLEDAYLIEDPFQPPKQGKVIVLGAHCLKCKKGVCKDVNCSLYYGGTYCVQCAKNNIQCFPSVVQEKLNKINQSKDSKNAVVE</sequence>
<dbReference type="InterPro" id="IPR017703">
    <property type="entry name" value="YgfZ/GCV_T_CS"/>
</dbReference>
<gene>
    <name evidence="6" type="ORF">NQ318_004131</name>
</gene>
<dbReference type="InterPro" id="IPR018785">
    <property type="entry name" value="CDPF1_dom"/>
</dbReference>
<protein>
    <recommendedName>
        <fullName evidence="8">Cysteine-rich DPF motif domain-containing protein 1</fullName>
    </recommendedName>
</protein>
<evidence type="ECO:0000259" key="5">
    <source>
        <dbReference type="Pfam" id="PF25455"/>
    </source>
</evidence>
<accession>A0AAV8YNT5</accession>
<comment type="subcellular location">
    <subcellularLocation>
        <location evidence="1">Mitochondrion</location>
    </subcellularLocation>
</comment>
<dbReference type="AlphaFoldDB" id="A0AAV8YNT5"/>
<evidence type="ECO:0000256" key="1">
    <source>
        <dbReference type="ARBA" id="ARBA00004173"/>
    </source>
</evidence>
<dbReference type="Proteomes" id="UP001162162">
    <property type="component" value="Unassembled WGS sequence"/>
</dbReference>
<keyword evidence="2" id="KW-0809">Transit peptide</keyword>
<comment type="caution">
    <text evidence="6">The sequence shown here is derived from an EMBL/GenBank/DDBJ whole genome shotgun (WGS) entry which is preliminary data.</text>
</comment>
<dbReference type="Pfam" id="PF10170">
    <property type="entry name" value="C6_DPF"/>
    <property type="match status" value="1"/>
</dbReference>
<evidence type="ECO:0000256" key="3">
    <source>
        <dbReference type="ARBA" id="ARBA00023128"/>
    </source>
</evidence>
<dbReference type="GO" id="GO:0005759">
    <property type="term" value="C:mitochondrial matrix"/>
    <property type="evidence" value="ECO:0007669"/>
    <property type="project" value="TreeGrafter"/>
</dbReference>
<dbReference type="SUPFAM" id="SSF103025">
    <property type="entry name" value="Folate-binding domain"/>
    <property type="match status" value="1"/>
</dbReference>
<dbReference type="EMBL" id="JAPWTK010000066">
    <property type="protein sequence ID" value="KAJ8952584.1"/>
    <property type="molecule type" value="Genomic_DNA"/>
</dbReference>
<dbReference type="PANTHER" id="PTHR22602">
    <property type="entry name" value="TRANSFERASE CAF17, MITOCHONDRIAL-RELATED"/>
    <property type="match status" value="1"/>
</dbReference>
<evidence type="ECO:0000313" key="7">
    <source>
        <dbReference type="Proteomes" id="UP001162162"/>
    </source>
</evidence>
<feature type="domain" description="Cysteine-rich DPF motif" evidence="4">
    <location>
        <begin position="439"/>
        <end position="532"/>
    </location>
</feature>
<dbReference type="NCBIfam" id="TIGR03317">
    <property type="entry name" value="ygfZ_signature"/>
    <property type="match status" value="1"/>
</dbReference>
<dbReference type="GO" id="GO:0016226">
    <property type="term" value="P:iron-sulfur cluster assembly"/>
    <property type="evidence" value="ECO:0007669"/>
    <property type="project" value="TreeGrafter"/>
</dbReference>
<evidence type="ECO:0008006" key="8">
    <source>
        <dbReference type="Google" id="ProtNLM"/>
    </source>
</evidence>
<name>A0AAV8YNT5_9CUCU</name>
<dbReference type="PANTHER" id="PTHR22602:SF0">
    <property type="entry name" value="TRANSFERASE CAF17, MITOCHONDRIAL-RELATED"/>
    <property type="match status" value="1"/>
</dbReference>
<dbReference type="InterPro" id="IPR057460">
    <property type="entry name" value="CAF17_C"/>
</dbReference>
<dbReference type="InterPro" id="IPR027266">
    <property type="entry name" value="TrmE/GcvT-like"/>
</dbReference>
<feature type="domain" description="CAF17 C-terminal" evidence="5">
    <location>
        <begin position="310"/>
        <end position="379"/>
    </location>
</feature>
<evidence type="ECO:0000313" key="6">
    <source>
        <dbReference type="EMBL" id="KAJ8952584.1"/>
    </source>
</evidence>
<keyword evidence="7" id="KW-1185">Reference proteome</keyword>
<dbReference type="Pfam" id="PF25455">
    <property type="entry name" value="Beta-barrel_CAF17_C"/>
    <property type="match status" value="1"/>
</dbReference>
<evidence type="ECO:0000256" key="2">
    <source>
        <dbReference type="ARBA" id="ARBA00022946"/>
    </source>
</evidence>
<dbReference type="Gene3D" id="3.30.1360.120">
    <property type="entry name" value="Probable tRNA modification gtpase trme, domain 1"/>
    <property type="match status" value="1"/>
</dbReference>
<organism evidence="6 7">
    <name type="scientific">Aromia moschata</name>
    <dbReference type="NCBI Taxonomy" id="1265417"/>
    <lineage>
        <taxon>Eukaryota</taxon>
        <taxon>Metazoa</taxon>
        <taxon>Ecdysozoa</taxon>
        <taxon>Arthropoda</taxon>
        <taxon>Hexapoda</taxon>
        <taxon>Insecta</taxon>
        <taxon>Pterygota</taxon>
        <taxon>Neoptera</taxon>
        <taxon>Endopterygota</taxon>
        <taxon>Coleoptera</taxon>
        <taxon>Polyphaga</taxon>
        <taxon>Cucujiformia</taxon>
        <taxon>Chrysomeloidea</taxon>
        <taxon>Cerambycidae</taxon>
        <taxon>Cerambycinae</taxon>
        <taxon>Callichromatini</taxon>
        <taxon>Aromia</taxon>
    </lineage>
</organism>
<keyword evidence="3" id="KW-0496">Mitochondrion</keyword>
<dbReference type="InterPro" id="IPR045179">
    <property type="entry name" value="YgfZ/GcvT"/>
</dbReference>